<dbReference type="EMBL" id="LNYJ01000011">
    <property type="protein sequence ID" value="KTD17955.1"/>
    <property type="molecule type" value="Genomic_DNA"/>
</dbReference>
<feature type="transmembrane region" description="Helical" evidence="8">
    <location>
        <begin position="184"/>
        <end position="201"/>
    </location>
</feature>
<keyword evidence="7 8" id="KW-0472">Membrane</keyword>
<reference evidence="10 11" key="1">
    <citation type="submission" date="2015-11" db="EMBL/GenBank/DDBJ databases">
        <title>Genomic analysis of 38 Legionella species identifies large and diverse effector repertoires.</title>
        <authorList>
            <person name="Burstein D."/>
            <person name="Amaro F."/>
            <person name="Zusman T."/>
            <person name="Lifshitz Z."/>
            <person name="Cohen O."/>
            <person name="Gilbert J.A."/>
            <person name="Pupko T."/>
            <person name="Shuman H.A."/>
            <person name="Segal G."/>
        </authorList>
    </citation>
    <scope>NUCLEOTIDE SEQUENCE [LARGE SCALE GENOMIC DNA]</scope>
    <source>
        <strain evidence="10 11">BL-540</strain>
    </source>
</reference>
<keyword evidence="4 8" id="KW-0812">Transmembrane</keyword>
<dbReference type="GO" id="GO:0015293">
    <property type="term" value="F:symporter activity"/>
    <property type="evidence" value="ECO:0007669"/>
    <property type="project" value="UniProtKB-KW"/>
</dbReference>
<proteinExistence type="predicted"/>
<feature type="transmembrane region" description="Helical" evidence="8">
    <location>
        <begin position="267"/>
        <end position="286"/>
    </location>
</feature>
<organism evidence="10 11">
    <name type="scientific">Legionella jordanis</name>
    <dbReference type="NCBI Taxonomy" id="456"/>
    <lineage>
        <taxon>Bacteria</taxon>
        <taxon>Pseudomonadati</taxon>
        <taxon>Pseudomonadota</taxon>
        <taxon>Gammaproteobacteria</taxon>
        <taxon>Legionellales</taxon>
        <taxon>Legionellaceae</taxon>
        <taxon>Legionella</taxon>
    </lineage>
</organism>
<dbReference type="SUPFAM" id="SSF103473">
    <property type="entry name" value="MFS general substrate transporter"/>
    <property type="match status" value="1"/>
</dbReference>
<evidence type="ECO:0000256" key="3">
    <source>
        <dbReference type="ARBA" id="ARBA00022475"/>
    </source>
</evidence>
<comment type="subcellular location">
    <subcellularLocation>
        <location evidence="1">Cell membrane</location>
        <topology evidence="1">Multi-pass membrane protein</topology>
    </subcellularLocation>
</comment>
<evidence type="ECO:0000259" key="9">
    <source>
        <dbReference type="PROSITE" id="PS50850"/>
    </source>
</evidence>
<feature type="domain" description="Major facilitator superfamily (MFS) profile" evidence="9">
    <location>
        <begin position="17"/>
        <end position="406"/>
    </location>
</feature>
<dbReference type="PROSITE" id="PS50850">
    <property type="entry name" value="MFS"/>
    <property type="match status" value="1"/>
</dbReference>
<keyword evidence="2" id="KW-0813">Transport</keyword>
<evidence type="ECO:0000256" key="4">
    <source>
        <dbReference type="ARBA" id="ARBA00022692"/>
    </source>
</evidence>
<feature type="transmembrane region" description="Helical" evidence="8">
    <location>
        <begin position="151"/>
        <end position="172"/>
    </location>
</feature>
<evidence type="ECO:0000256" key="8">
    <source>
        <dbReference type="SAM" id="Phobius"/>
    </source>
</evidence>
<evidence type="ECO:0000256" key="2">
    <source>
        <dbReference type="ARBA" id="ARBA00022448"/>
    </source>
</evidence>
<keyword evidence="6 8" id="KW-1133">Transmembrane helix</keyword>
<accession>A0A0W0VCW9</accession>
<keyword evidence="5" id="KW-0769">Symport</keyword>
<comment type="caution">
    <text evidence="10">The sequence shown here is derived from an EMBL/GenBank/DDBJ whole genome shotgun (WGS) entry which is preliminary data.</text>
</comment>
<gene>
    <name evidence="10" type="primary">tphB</name>
    <name evidence="10" type="ORF">Ljor_2261</name>
</gene>
<dbReference type="STRING" id="456.Ljor_2261"/>
<evidence type="ECO:0000256" key="7">
    <source>
        <dbReference type="ARBA" id="ARBA00023136"/>
    </source>
</evidence>
<evidence type="ECO:0000256" key="5">
    <source>
        <dbReference type="ARBA" id="ARBA00022847"/>
    </source>
</evidence>
<keyword evidence="3" id="KW-1003">Cell membrane</keyword>
<dbReference type="PATRIC" id="fig|456.5.peg.2436"/>
<feature type="transmembrane region" description="Helical" evidence="8">
    <location>
        <begin position="12"/>
        <end position="30"/>
    </location>
</feature>
<feature type="transmembrane region" description="Helical" evidence="8">
    <location>
        <begin position="321"/>
        <end position="344"/>
    </location>
</feature>
<sequence>MQQQGTDSKPTYMNFTAILLVLALVFFEWLDFSLYLYLAKSTFAKEFFPASSYSLMLSFALFAAAYLVRPIGGWIFGGKADRSGRRAPMIYSAILMGLATLGICLLPTYNQVGLWATWGLLLLRMAQALALGGEINTSAMFLVEHHANQPLLAGSFTAASAALGMFTGGMLATVLQVSHAQGCWRWIFASVALLSLGLCVLRKKLFESPEFESNRLRVGFTWSKNWRGIINIAVLGTYVSVMVYICNVFWVSFAIDAGIWGAVQCSWIGSLAQLASAFAAIPIAYYSRPSQASRLLQTSMLILMMAAPLLFYFTIQQQKAAVLLCLAGYVFSNGFLCAALYYYLYLQLPTSCRCRGVSTSWALAASLGAISLPIAEQAKIVGLLWLPGLIVSATAFMAFVLIAMPRSTPALDTQLGIN</sequence>
<name>A0A0W0VCW9_9GAMM</name>
<feature type="transmembrane region" description="Helical" evidence="8">
    <location>
        <begin position="89"/>
        <end position="109"/>
    </location>
</feature>
<evidence type="ECO:0000256" key="6">
    <source>
        <dbReference type="ARBA" id="ARBA00022989"/>
    </source>
</evidence>
<dbReference type="InterPro" id="IPR036259">
    <property type="entry name" value="MFS_trans_sf"/>
</dbReference>
<dbReference type="AlphaFoldDB" id="A0A0W0VCW9"/>
<protein>
    <submittedName>
        <fullName evidence="10">Proline/glycine betaine transporter-like protein</fullName>
    </submittedName>
</protein>
<feature type="transmembrane region" description="Helical" evidence="8">
    <location>
        <begin position="356"/>
        <end position="374"/>
    </location>
</feature>
<feature type="transmembrane region" description="Helical" evidence="8">
    <location>
        <begin position="50"/>
        <end position="68"/>
    </location>
</feature>
<dbReference type="PANTHER" id="PTHR43528">
    <property type="entry name" value="ALPHA-KETOGLUTARATE PERMEASE"/>
    <property type="match status" value="1"/>
</dbReference>
<dbReference type="GO" id="GO:0005886">
    <property type="term" value="C:plasma membrane"/>
    <property type="evidence" value="ECO:0007669"/>
    <property type="project" value="UniProtKB-SubCell"/>
</dbReference>
<dbReference type="InterPro" id="IPR011701">
    <property type="entry name" value="MFS"/>
</dbReference>
<evidence type="ECO:0000313" key="10">
    <source>
        <dbReference type="EMBL" id="KTD17955.1"/>
    </source>
</evidence>
<dbReference type="Gene3D" id="1.20.1250.20">
    <property type="entry name" value="MFS general substrate transporter like domains"/>
    <property type="match status" value="1"/>
</dbReference>
<evidence type="ECO:0000313" key="11">
    <source>
        <dbReference type="Proteomes" id="UP000055035"/>
    </source>
</evidence>
<dbReference type="InterPro" id="IPR020846">
    <property type="entry name" value="MFS_dom"/>
</dbReference>
<dbReference type="Proteomes" id="UP000055035">
    <property type="component" value="Unassembled WGS sequence"/>
</dbReference>
<feature type="transmembrane region" description="Helical" evidence="8">
    <location>
        <begin position="380"/>
        <end position="404"/>
    </location>
</feature>
<evidence type="ECO:0000256" key="1">
    <source>
        <dbReference type="ARBA" id="ARBA00004651"/>
    </source>
</evidence>
<feature type="transmembrane region" description="Helical" evidence="8">
    <location>
        <begin position="298"/>
        <end position="315"/>
    </location>
</feature>
<feature type="transmembrane region" description="Helical" evidence="8">
    <location>
        <begin position="232"/>
        <end position="255"/>
    </location>
</feature>
<dbReference type="InterPro" id="IPR051084">
    <property type="entry name" value="H+-coupled_symporters"/>
</dbReference>
<dbReference type="Pfam" id="PF07690">
    <property type="entry name" value="MFS_1"/>
    <property type="match status" value="1"/>
</dbReference>
<dbReference type="PANTHER" id="PTHR43528:SF1">
    <property type="entry name" value="ALPHA-KETOGLUTARATE PERMEASE"/>
    <property type="match status" value="1"/>
</dbReference>
<keyword evidence="11" id="KW-1185">Reference proteome</keyword>